<sequence>MISHVVMWKLKNISEGDEVVRRLKNLEGKIPGLISIEAGADTNRSDAAWDVVLISTHESKDALDSYQVHPDHMEVKKFIGSVAAERAVVDFSGS</sequence>
<name>A0A841RBF6_9SPIO</name>
<dbReference type="AlphaFoldDB" id="A0A841RBF6"/>
<organism evidence="2 3">
    <name type="scientific">Spirochaeta isovalerica</name>
    <dbReference type="NCBI Taxonomy" id="150"/>
    <lineage>
        <taxon>Bacteria</taxon>
        <taxon>Pseudomonadati</taxon>
        <taxon>Spirochaetota</taxon>
        <taxon>Spirochaetia</taxon>
        <taxon>Spirochaetales</taxon>
        <taxon>Spirochaetaceae</taxon>
        <taxon>Spirochaeta</taxon>
    </lineage>
</organism>
<dbReference type="RefSeq" id="WP_184747282.1">
    <property type="nucleotide sequence ID" value="NZ_JACHGJ010000005.1"/>
</dbReference>
<gene>
    <name evidence="2" type="ORF">HNR50_002709</name>
</gene>
<dbReference type="PROSITE" id="PS51502">
    <property type="entry name" value="S_R_A_B_BARREL"/>
    <property type="match status" value="1"/>
</dbReference>
<evidence type="ECO:0000313" key="3">
    <source>
        <dbReference type="Proteomes" id="UP000587760"/>
    </source>
</evidence>
<dbReference type="SMART" id="SM00886">
    <property type="entry name" value="Dabb"/>
    <property type="match status" value="1"/>
</dbReference>
<proteinExistence type="predicted"/>
<dbReference type="InterPro" id="IPR011008">
    <property type="entry name" value="Dimeric_a/b-barrel"/>
</dbReference>
<dbReference type="InterPro" id="IPR013097">
    <property type="entry name" value="Dabb"/>
</dbReference>
<dbReference type="Gene3D" id="3.30.70.100">
    <property type="match status" value="1"/>
</dbReference>
<protein>
    <submittedName>
        <fullName evidence="2">D-tyrosyl-tRNA(Tyr) deacylase</fullName>
    </submittedName>
</protein>
<evidence type="ECO:0000313" key="2">
    <source>
        <dbReference type="EMBL" id="MBB6481036.1"/>
    </source>
</evidence>
<keyword evidence="3" id="KW-1185">Reference proteome</keyword>
<dbReference type="Pfam" id="PF07876">
    <property type="entry name" value="Dabb"/>
    <property type="match status" value="1"/>
</dbReference>
<evidence type="ECO:0000259" key="1">
    <source>
        <dbReference type="PROSITE" id="PS51502"/>
    </source>
</evidence>
<accession>A0A841RBF6</accession>
<dbReference type="PANTHER" id="PTHR37832">
    <property type="entry name" value="BLL2683 PROTEIN"/>
    <property type="match status" value="1"/>
</dbReference>
<dbReference type="PANTHER" id="PTHR37832:SF1">
    <property type="entry name" value="STRESS-RESPONSE A_B BARREL DOMAIN-CONTAINING PROTEIN"/>
    <property type="match status" value="1"/>
</dbReference>
<feature type="domain" description="Stress-response A/B barrel" evidence="1">
    <location>
        <begin position="2"/>
        <end position="91"/>
    </location>
</feature>
<dbReference type="EMBL" id="JACHGJ010000005">
    <property type="protein sequence ID" value="MBB6481036.1"/>
    <property type="molecule type" value="Genomic_DNA"/>
</dbReference>
<comment type="caution">
    <text evidence="2">The sequence shown here is derived from an EMBL/GenBank/DDBJ whole genome shotgun (WGS) entry which is preliminary data.</text>
</comment>
<dbReference type="Proteomes" id="UP000587760">
    <property type="component" value="Unassembled WGS sequence"/>
</dbReference>
<dbReference type="SUPFAM" id="SSF54909">
    <property type="entry name" value="Dimeric alpha+beta barrel"/>
    <property type="match status" value="1"/>
</dbReference>
<reference evidence="2 3" key="1">
    <citation type="submission" date="2020-08" db="EMBL/GenBank/DDBJ databases">
        <title>Genomic Encyclopedia of Type Strains, Phase IV (KMG-IV): sequencing the most valuable type-strain genomes for metagenomic binning, comparative biology and taxonomic classification.</title>
        <authorList>
            <person name="Goeker M."/>
        </authorList>
    </citation>
    <scope>NUCLEOTIDE SEQUENCE [LARGE SCALE GENOMIC DNA]</scope>
    <source>
        <strain evidence="2 3">DSM 2461</strain>
    </source>
</reference>